<proteinExistence type="predicted"/>
<evidence type="ECO:0000313" key="3">
    <source>
        <dbReference type="Proteomes" id="UP000266841"/>
    </source>
</evidence>
<evidence type="ECO:0000256" key="1">
    <source>
        <dbReference type="SAM" id="MobiDB-lite"/>
    </source>
</evidence>
<dbReference type="EMBL" id="AGNL01014442">
    <property type="protein sequence ID" value="EJK66709.1"/>
    <property type="molecule type" value="Genomic_DNA"/>
</dbReference>
<accession>K0SP23</accession>
<protein>
    <submittedName>
        <fullName evidence="2">Uncharacterized protein</fullName>
    </submittedName>
</protein>
<evidence type="ECO:0000313" key="2">
    <source>
        <dbReference type="EMBL" id="EJK66709.1"/>
    </source>
</evidence>
<gene>
    <name evidence="2" type="ORF">THAOC_12339</name>
</gene>
<dbReference type="Proteomes" id="UP000266841">
    <property type="component" value="Unassembled WGS sequence"/>
</dbReference>
<keyword evidence="3" id="KW-1185">Reference proteome</keyword>
<sequence>ANRQRCRRGATEEPNTDIGPEGGVDGPRGHAALQGLSSIVRYHIELQ</sequence>
<feature type="non-terminal residue" evidence="2">
    <location>
        <position position="1"/>
    </location>
</feature>
<organism evidence="2 3">
    <name type="scientific">Thalassiosira oceanica</name>
    <name type="common">Marine diatom</name>
    <dbReference type="NCBI Taxonomy" id="159749"/>
    <lineage>
        <taxon>Eukaryota</taxon>
        <taxon>Sar</taxon>
        <taxon>Stramenopiles</taxon>
        <taxon>Ochrophyta</taxon>
        <taxon>Bacillariophyta</taxon>
        <taxon>Coscinodiscophyceae</taxon>
        <taxon>Thalassiosirophycidae</taxon>
        <taxon>Thalassiosirales</taxon>
        <taxon>Thalassiosiraceae</taxon>
        <taxon>Thalassiosira</taxon>
    </lineage>
</organism>
<name>K0SP23_THAOC</name>
<feature type="region of interest" description="Disordered" evidence="1">
    <location>
        <begin position="1"/>
        <end position="30"/>
    </location>
</feature>
<comment type="caution">
    <text evidence="2">The sequence shown here is derived from an EMBL/GenBank/DDBJ whole genome shotgun (WGS) entry which is preliminary data.</text>
</comment>
<dbReference type="AlphaFoldDB" id="K0SP23"/>
<reference evidence="2 3" key="1">
    <citation type="journal article" date="2012" name="Genome Biol.">
        <title>Genome and low-iron response of an oceanic diatom adapted to chronic iron limitation.</title>
        <authorList>
            <person name="Lommer M."/>
            <person name="Specht M."/>
            <person name="Roy A.S."/>
            <person name="Kraemer L."/>
            <person name="Andreson R."/>
            <person name="Gutowska M.A."/>
            <person name="Wolf J."/>
            <person name="Bergner S.V."/>
            <person name="Schilhabel M.B."/>
            <person name="Klostermeier U.C."/>
            <person name="Beiko R.G."/>
            <person name="Rosenstiel P."/>
            <person name="Hippler M."/>
            <person name="Laroche J."/>
        </authorList>
    </citation>
    <scope>NUCLEOTIDE SEQUENCE [LARGE SCALE GENOMIC DNA]</scope>
    <source>
        <strain evidence="2 3">CCMP1005</strain>
    </source>
</reference>